<keyword evidence="1" id="KW-0812">Transmembrane</keyword>
<dbReference type="Proteomes" id="UP000481360">
    <property type="component" value="Unassembled WGS sequence"/>
</dbReference>
<gene>
    <name evidence="2" type="ORF">G7043_39330</name>
</gene>
<name>A0A7C9RWD8_9PSEU</name>
<keyword evidence="3" id="KW-1185">Reference proteome</keyword>
<proteinExistence type="predicted"/>
<comment type="caution">
    <text evidence="2">The sequence shown here is derived from an EMBL/GenBank/DDBJ whole genome shotgun (WGS) entry which is preliminary data.</text>
</comment>
<keyword evidence="1" id="KW-1133">Transmembrane helix</keyword>
<dbReference type="EMBL" id="JAAMPJ010000014">
    <property type="protein sequence ID" value="NGY64985.1"/>
    <property type="molecule type" value="Genomic_DNA"/>
</dbReference>
<protein>
    <submittedName>
        <fullName evidence="2">Uncharacterized protein</fullName>
    </submittedName>
</protein>
<evidence type="ECO:0000256" key="1">
    <source>
        <dbReference type="SAM" id="Phobius"/>
    </source>
</evidence>
<organism evidence="2 3">
    <name type="scientific">Lentzea alba</name>
    <dbReference type="NCBI Taxonomy" id="2714351"/>
    <lineage>
        <taxon>Bacteria</taxon>
        <taxon>Bacillati</taxon>
        <taxon>Actinomycetota</taxon>
        <taxon>Actinomycetes</taxon>
        <taxon>Pseudonocardiales</taxon>
        <taxon>Pseudonocardiaceae</taxon>
        <taxon>Lentzea</taxon>
    </lineage>
</organism>
<reference evidence="2 3" key="1">
    <citation type="submission" date="2020-03" db="EMBL/GenBank/DDBJ databases">
        <title>Isolation and identification of active actinomycetes.</title>
        <authorList>
            <person name="Sun X."/>
        </authorList>
    </citation>
    <scope>NUCLEOTIDE SEQUENCE [LARGE SCALE GENOMIC DNA]</scope>
    <source>
        <strain evidence="2 3">NEAU-D13</strain>
    </source>
</reference>
<sequence>MIDQLPEHRTLPDDVRLRARRRLSEGMNPAARTARPLLIAAGVSVLAAGAVFTGQALYGGNTDVATPPMQYNGELVGKDRAVVNHVERSTVAPDALARCTAAATTHPPADQWQPIATSNKNGTVLTAFRGPTGLFFCANTATTTTISAPNPVKIEDGRRQVKILFTTPSGTLAGLVSPDVKFLSLSRIAEPGQNNTMPALVDGLFLAPSGYTKAETGTKALVNGEESAVRGVAGPTPSVVDRPLPPADRATPEAQRFASSCLADRAIPDPDQFVFGVRAKVSATSTILLGRFNDLMVYCLDDGGPLRGWVYDLRDTDGMEIVNGTTVGSVRAFYDFVPLEGGGSGSTGTAAVGVIFDPRVASITYTAPGSADVPAVLGNGTFVLAMPPGEPNPERRVVVRDAQGVVLETITPTR</sequence>
<feature type="transmembrane region" description="Helical" evidence="1">
    <location>
        <begin position="37"/>
        <end position="58"/>
    </location>
</feature>
<dbReference type="RefSeq" id="WP_166053785.1">
    <property type="nucleotide sequence ID" value="NZ_JAAMPJ010000014.1"/>
</dbReference>
<dbReference type="AlphaFoldDB" id="A0A7C9RWD8"/>
<evidence type="ECO:0000313" key="2">
    <source>
        <dbReference type="EMBL" id="NGY64985.1"/>
    </source>
</evidence>
<accession>A0A7C9RWD8</accession>
<keyword evidence="1" id="KW-0472">Membrane</keyword>
<evidence type="ECO:0000313" key="3">
    <source>
        <dbReference type="Proteomes" id="UP000481360"/>
    </source>
</evidence>